<dbReference type="KEGG" id="mgg:MPLG2_0048"/>
<dbReference type="InterPro" id="IPR029058">
    <property type="entry name" value="AB_hydrolase_fold"/>
</dbReference>
<dbReference type="InterPro" id="IPR050585">
    <property type="entry name" value="Xaa-Pro_dipeptidyl-ppase/CocE"/>
</dbReference>
<name>A0A2N9JCH3_9ACTN</name>
<evidence type="ECO:0000313" key="2">
    <source>
        <dbReference type="EMBL" id="SPD85084.1"/>
    </source>
</evidence>
<dbReference type="InterPro" id="IPR001375">
    <property type="entry name" value="Peptidase_S9_cat"/>
</dbReference>
<dbReference type="GO" id="GO:0006508">
    <property type="term" value="P:proteolysis"/>
    <property type="evidence" value="ECO:0007669"/>
    <property type="project" value="InterPro"/>
</dbReference>
<dbReference type="Gene3D" id="3.40.50.1820">
    <property type="entry name" value="alpha/beta hydrolase"/>
    <property type="match status" value="1"/>
</dbReference>
<dbReference type="SUPFAM" id="SSF53474">
    <property type="entry name" value="alpha/beta-Hydrolases"/>
    <property type="match status" value="1"/>
</dbReference>
<feature type="domain" description="Peptidase S9 prolyl oligopeptidase catalytic" evidence="1">
    <location>
        <begin position="426"/>
        <end position="631"/>
    </location>
</feature>
<dbReference type="Pfam" id="PF00326">
    <property type="entry name" value="Peptidase_S9"/>
    <property type="match status" value="1"/>
</dbReference>
<dbReference type="GO" id="GO:0008236">
    <property type="term" value="F:serine-type peptidase activity"/>
    <property type="evidence" value="ECO:0007669"/>
    <property type="project" value="InterPro"/>
</dbReference>
<evidence type="ECO:0000259" key="1">
    <source>
        <dbReference type="Pfam" id="PF00326"/>
    </source>
</evidence>
<proteinExistence type="predicted"/>
<sequence>MLTTVGGMVNDAFGAWSSPLTARSLAVAGVRLGEPRYDGADLYWTEGRPAEGGRVALMRERAGAVEEVAPGQNVRSRVHEYGGGAWAARDGVVVISSDPTGQLLRVDGAEPIALTPPDRGWRYADLRVLPGAGLVLAVREDHSQPGEPVNTLVALRLEAPNDDGGVVLVAGADFFACAELSAGGRLAWMEWRHPAMPWDSCLIVTGRFDVSSLTVDDVQVVAGGAAESATHPLWRGEELLFCSDRTGFAELYARSSEGAVTQLTHLNADLVEPFWVFGRRPVALTGAGDLVIRPRVDGRSRPMLLRNGEYLGLTSDVVDCDSLDAAGDRIVLLAEFADVPTEIVELSPGHRRVVRAAGRRIFEPAWVSHAEAVSWPGEAGDVHGWYYAPVNPSVERVETAAGESGETPPLIVISHGGPTAFSSCGFDLGVQFWTTRGFGVLDVNYSGSSGYGRDYAERLHGRWGELDVADCIAGAQFLADSGRVNGAKLAIRGGSAGGYTTLRALTTSDAFAAGCSRYGIGDLTALATDTHKFESRYLDGLVGPWPQASEVYRDRSPINHVDALNCPMLILQGADDAVVPPNQAETMAEAVAAKGLEVELIVFEGEGHGFRRAETVERALEAELAFYQRILVGNGDGSDYRSDSRPGG</sequence>
<organism evidence="2 3">
    <name type="scientific">Micropruina glycogenica</name>
    <dbReference type="NCBI Taxonomy" id="75385"/>
    <lineage>
        <taxon>Bacteria</taxon>
        <taxon>Bacillati</taxon>
        <taxon>Actinomycetota</taxon>
        <taxon>Actinomycetes</taxon>
        <taxon>Propionibacteriales</taxon>
        <taxon>Nocardioidaceae</taxon>
        <taxon>Micropruina</taxon>
    </lineage>
</organism>
<dbReference type="PANTHER" id="PTHR43056:SF5">
    <property type="entry name" value="PEPTIDASE S9 PROLYL OLIGOPEPTIDASE CATALYTIC DOMAIN-CONTAINING PROTEIN"/>
    <property type="match status" value="1"/>
</dbReference>
<keyword evidence="2" id="KW-0378">Hydrolase</keyword>
<dbReference type="EC" id="3.4.-.-" evidence="2"/>
<dbReference type="AlphaFoldDB" id="A0A2N9JCH3"/>
<keyword evidence="3" id="KW-1185">Reference proteome</keyword>
<dbReference type="EMBL" id="LT985188">
    <property type="protein sequence ID" value="SPD85084.1"/>
    <property type="molecule type" value="Genomic_DNA"/>
</dbReference>
<gene>
    <name evidence="2" type="ORF">MPLG2_0048</name>
</gene>
<protein>
    <submittedName>
        <fullName evidence="2">Putative S9 family peptidase</fullName>
        <ecNumber evidence="2">3.4.-.-</ecNumber>
    </submittedName>
</protein>
<accession>A0A2N9JCH3</accession>
<dbReference type="PANTHER" id="PTHR43056">
    <property type="entry name" value="PEPTIDASE S9 PROLYL OLIGOPEPTIDASE"/>
    <property type="match status" value="1"/>
</dbReference>
<evidence type="ECO:0000313" key="3">
    <source>
        <dbReference type="Proteomes" id="UP000238164"/>
    </source>
</evidence>
<dbReference type="Proteomes" id="UP000238164">
    <property type="component" value="Chromosome 1"/>
</dbReference>
<reference evidence="2 3" key="1">
    <citation type="submission" date="2018-02" db="EMBL/GenBank/DDBJ databases">
        <authorList>
            <person name="Cohen D.B."/>
            <person name="Kent A.D."/>
        </authorList>
    </citation>
    <scope>NUCLEOTIDE SEQUENCE [LARGE SCALE GENOMIC DNA]</scope>
    <source>
        <strain evidence="2">1</strain>
    </source>
</reference>